<evidence type="ECO:0000256" key="10">
    <source>
        <dbReference type="RuleBase" id="RU351113"/>
    </source>
</evidence>
<comment type="caution">
    <text evidence="11">The sequence shown here is derived from an EMBL/GenBank/DDBJ whole genome shotgun (WGS) entry which is preliminary data.</text>
</comment>
<evidence type="ECO:0000256" key="8">
    <source>
        <dbReference type="ARBA" id="ARBA00023170"/>
    </source>
</evidence>
<feature type="transmembrane region" description="Helical" evidence="10">
    <location>
        <begin position="44"/>
        <end position="68"/>
    </location>
</feature>
<proteinExistence type="inferred from homology"/>
<keyword evidence="7 10" id="KW-0472">Membrane</keyword>
<gene>
    <name evidence="11" type="ORF">PUN28_010142</name>
</gene>
<keyword evidence="4 10" id="KW-0812">Transmembrane</keyword>
<evidence type="ECO:0000256" key="5">
    <source>
        <dbReference type="ARBA" id="ARBA00022725"/>
    </source>
</evidence>
<feature type="transmembrane region" description="Helical" evidence="10">
    <location>
        <begin position="135"/>
        <end position="153"/>
    </location>
</feature>
<keyword evidence="3 10" id="KW-0716">Sensory transduction</keyword>
<feature type="transmembrane region" description="Helical" evidence="10">
    <location>
        <begin position="201"/>
        <end position="223"/>
    </location>
</feature>
<organism evidence="11 12">
    <name type="scientific">Cardiocondyla obscurior</name>
    <dbReference type="NCBI Taxonomy" id="286306"/>
    <lineage>
        <taxon>Eukaryota</taxon>
        <taxon>Metazoa</taxon>
        <taxon>Ecdysozoa</taxon>
        <taxon>Arthropoda</taxon>
        <taxon>Hexapoda</taxon>
        <taxon>Insecta</taxon>
        <taxon>Pterygota</taxon>
        <taxon>Neoptera</taxon>
        <taxon>Endopterygota</taxon>
        <taxon>Hymenoptera</taxon>
        <taxon>Apocrita</taxon>
        <taxon>Aculeata</taxon>
        <taxon>Formicoidea</taxon>
        <taxon>Formicidae</taxon>
        <taxon>Myrmicinae</taxon>
        <taxon>Cardiocondyla</taxon>
    </lineage>
</organism>
<evidence type="ECO:0000256" key="2">
    <source>
        <dbReference type="ARBA" id="ARBA00022475"/>
    </source>
</evidence>
<dbReference type="EMBL" id="JADYXP020000009">
    <property type="protein sequence ID" value="KAL0117099.1"/>
    <property type="molecule type" value="Genomic_DNA"/>
</dbReference>
<reference evidence="11 12" key="1">
    <citation type="submission" date="2023-03" db="EMBL/GenBank/DDBJ databases">
        <title>High recombination rates correlate with genetic variation in Cardiocondyla obscurior ants.</title>
        <authorList>
            <person name="Errbii M."/>
        </authorList>
    </citation>
    <scope>NUCLEOTIDE SEQUENCE [LARGE SCALE GENOMIC DNA]</scope>
    <source>
        <strain evidence="11">Alpha-2009</strain>
        <tissue evidence="11">Whole body</tissue>
    </source>
</reference>
<dbReference type="GO" id="GO:0005549">
    <property type="term" value="F:odorant binding"/>
    <property type="evidence" value="ECO:0007669"/>
    <property type="project" value="InterPro"/>
</dbReference>
<keyword evidence="6 10" id="KW-1133">Transmembrane helix</keyword>
<evidence type="ECO:0000256" key="4">
    <source>
        <dbReference type="ARBA" id="ARBA00022692"/>
    </source>
</evidence>
<evidence type="ECO:0000256" key="6">
    <source>
        <dbReference type="ARBA" id="ARBA00022989"/>
    </source>
</evidence>
<comment type="caution">
    <text evidence="10">Lacks conserved residue(s) required for the propagation of feature annotation.</text>
</comment>
<evidence type="ECO:0000256" key="1">
    <source>
        <dbReference type="ARBA" id="ARBA00004651"/>
    </source>
</evidence>
<dbReference type="GO" id="GO:0004984">
    <property type="term" value="F:olfactory receptor activity"/>
    <property type="evidence" value="ECO:0007669"/>
    <property type="project" value="InterPro"/>
</dbReference>
<dbReference type="Pfam" id="PF02949">
    <property type="entry name" value="7tm_6"/>
    <property type="match status" value="1"/>
</dbReference>
<comment type="similarity">
    <text evidence="10">Belongs to the insect chemoreceptor superfamily. Heteromeric odorant receptor channel (TC 1.A.69) family.</text>
</comment>
<dbReference type="PANTHER" id="PTHR21137:SF35">
    <property type="entry name" value="ODORANT RECEPTOR 19A-RELATED"/>
    <property type="match status" value="1"/>
</dbReference>
<evidence type="ECO:0000256" key="7">
    <source>
        <dbReference type="ARBA" id="ARBA00023136"/>
    </source>
</evidence>
<sequence length="399" mass="45117">MILNQHYKTDIKYVVGQSHVVLRILGIWPSTDKLPSLIEKTANILLVIICYFFLNCDMVPGALYYAVVNDESREKFKMMPPILYSIMAIGKYSNLLIHEEDIRSCFRHIEEDWRTIAVGDAREVMLSKAVVGRRLFVLCCTFMYCGGLSYNTVVPLSKGSIVVDENTTIRPLSCPGYYIFFNPQNSPAYELVYLQQVLCGFFMYTITVTMCGLAAVFAIHAYAQMEILIQMMKSLIDASGRQNVGTKLAVAIKHQVRLQNFLQLMENTLSYSNLVEITGCSVIICLCLYCIRLEWEDMNLVAMSSYAAALTSVVINIFILCYIGEYVTSQADEVSLTIRTLDWHYLPTNLARDMTLVTAVSNISPRLTAGKVIDLTFTTFGDVIKTSVIYFNMIQQLTE</sequence>
<keyword evidence="5 10" id="KW-0552">Olfaction</keyword>
<accession>A0AAW2FM99</accession>
<name>A0AAW2FM99_9HYME</name>
<comment type="subcellular location">
    <subcellularLocation>
        <location evidence="1 10">Cell membrane</location>
        <topology evidence="1 10">Multi-pass membrane protein</topology>
    </subcellularLocation>
</comment>
<feature type="transmembrane region" description="Helical" evidence="10">
    <location>
        <begin position="301"/>
        <end position="323"/>
    </location>
</feature>
<dbReference type="InterPro" id="IPR004117">
    <property type="entry name" value="7tm6_olfct_rcpt"/>
</dbReference>
<dbReference type="GO" id="GO:0005886">
    <property type="term" value="C:plasma membrane"/>
    <property type="evidence" value="ECO:0007669"/>
    <property type="project" value="UniProtKB-SubCell"/>
</dbReference>
<dbReference type="PANTHER" id="PTHR21137">
    <property type="entry name" value="ODORANT RECEPTOR"/>
    <property type="match status" value="1"/>
</dbReference>
<keyword evidence="9 10" id="KW-0807">Transducer</keyword>
<protein>
    <recommendedName>
        <fullName evidence="10">Odorant receptor</fullName>
    </recommendedName>
</protein>
<feature type="transmembrane region" description="Helical" evidence="10">
    <location>
        <begin position="274"/>
        <end position="295"/>
    </location>
</feature>
<dbReference type="Proteomes" id="UP001430953">
    <property type="component" value="Unassembled WGS sequence"/>
</dbReference>
<evidence type="ECO:0000313" key="12">
    <source>
        <dbReference type="Proteomes" id="UP001430953"/>
    </source>
</evidence>
<evidence type="ECO:0000256" key="3">
    <source>
        <dbReference type="ARBA" id="ARBA00022606"/>
    </source>
</evidence>
<keyword evidence="12" id="KW-1185">Reference proteome</keyword>
<dbReference type="GO" id="GO:0007165">
    <property type="term" value="P:signal transduction"/>
    <property type="evidence" value="ECO:0007669"/>
    <property type="project" value="UniProtKB-KW"/>
</dbReference>
<evidence type="ECO:0000256" key="9">
    <source>
        <dbReference type="ARBA" id="ARBA00023224"/>
    </source>
</evidence>
<keyword evidence="2" id="KW-1003">Cell membrane</keyword>
<keyword evidence="8 10" id="KW-0675">Receptor</keyword>
<evidence type="ECO:0000313" key="11">
    <source>
        <dbReference type="EMBL" id="KAL0117099.1"/>
    </source>
</evidence>
<dbReference type="AlphaFoldDB" id="A0AAW2FM99"/>